<dbReference type="Proteomes" id="UP000294567">
    <property type="component" value="Unassembled WGS sequence"/>
</dbReference>
<feature type="region of interest" description="Disordered" evidence="1">
    <location>
        <begin position="1"/>
        <end position="35"/>
    </location>
</feature>
<evidence type="ECO:0000313" key="2">
    <source>
        <dbReference type="EMBL" id="TCS85426.1"/>
    </source>
</evidence>
<keyword evidence="3" id="KW-1185">Reference proteome</keyword>
<evidence type="ECO:0000256" key="1">
    <source>
        <dbReference type="SAM" id="MobiDB-lite"/>
    </source>
</evidence>
<organism evidence="2 3">
    <name type="scientific">Keratinibaculum paraultunense</name>
    <dbReference type="NCBI Taxonomy" id="1278232"/>
    <lineage>
        <taxon>Bacteria</taxon>
        <taxon>Bacillati</taxon>
        <taxon>Bacillota</taxon>
        <taxon>Tissierellia</taxon>
        <taxon>Tissierellales</taxon>
        <taxon>Tepidimicrobiaceae</taxon>
        <taxon>Keratinibaculum</taxon>
    </lineage>
</organism>
<name>A0A4R3KNN7_9FIRM</name>
<dbReference type="OrthoDB" id="1440524at2"/>
<accession>A0A4R3KNN7</accession>
<proteinExistence type="predicted"/>
<protein>
    <submittedName>
        <fullName evidence="2">Uncharacterized protein</fullName>
    </submittedName>
</protein>
<reference evidence="2 3" key="1">
    <citation type="submission" date="2019-03" db="EMBL/GenBank/DDBJ databases">
        <title>Genomic Encyclopedia of Type Strains, Phase IV (KMG-IV): sequencing the most valuable type-strain genomes for metagenomic binning, comparative biology and taxonomic classification.</title>
        <authorList>
            <person name="Goeker M."/>
        </authorList>
    </citation>
    <scope>NUCLEOTIDE SEQUENCE [LARGE SCALE GENOMIC DNA]</scope>
    <source>
        <strain evidence="2 3">DSM 26752</strain>
    </source>
</reference>
<evidence type="ECO:0000313" key="3">
    <source>
        <dbReference type="Proteomes" id="UP000294567"/>
    </source>
</evidence>
<sequence>MGTSSIYDGPVKSLLPKDYDNIDDNSAEDQEHKDIPENLDKANSHWVPYRWKDAKDAMTRYVKGSSSNKGRVMSRYVGASGGSSRLTKSSVSGKSTTINLGRVIQDFRKIGVEKTLRSLQIDYVGKSAKEVLSELVNVISSSVDSKEDIAARGAAVEVISTLYDIVVENGGDIEALHRIDEALFRKVIEIFVSEYIFIRVMSDLQSRFEKYIDNPKESVKKEKELKDYISVKVELRMREMKPESYDYHSSSIEKEIDNLYNTCFKAFEEYL</sequence>
<dbReference type="RefSeq" id="WP_132029729.1">
    <property type="nucleotide sequence ID" value="NZ_CP068564.1"/>
</dbReference>
<dbReference type="EMBL" id="SMAE01000022">
    <property type="protein sequence ID" value="TCS85426.1"/>
    <property type="molecule type" value="Genomic_DNA"/>
</dbReference>
<dbReference type="AlphaFoldDB" id="A0A4R3KNN7"/>
<comment type="caution">
    <text evidence="2">The sequence shown here is derived from an EMBL/GenBank/DDBJ whole genome shotgun (WGS) entry which is preliminary data.</text>
</comment>
<gene>
    <name evidence="2" type="ORF">EDD65_1223</name>
</gene>